<gene>
    <name evidence="2" type="ORF">BN1095_4030001</name>
</gene>
<sequence>MRPVHKAVAAAYVPFCAPNIVLNVVFWQCCCK</sequence>
<name>A0A069APW8_CLODI</name>
<feature type="transmembrane region" description="Helical" evidence="1">
    <location>
        <begin position="7"/>
        <end position="27"/>
    </location>
</feature>
<organism evidence="2">
    <name type="scientific">Clostridioides difficile</name>
    <name type="common">Peptoclostridium difficile</name>
    <dbReference type="NCBI Taxonomy" id="1496"/>
    <lineage>
        <taxon>Bacteria</taxon>
        <taxon>Bacillati</taxon>
        <taxon>Bacillota</taxon>
        <taxon>Clostridia</taxon>
        <taxon>Peptostreptococcales</taxon>
        <taxon>Peptostreptococcaceae</taxon>
        <taxon>Clostridioides</taxon>
    </lineage>
</organism>
<accession>A0A069APW8</accession>
<reference evidence="2" key="1">
    <citation type="submission" date="2014-07" db="EMBL/GenBank/DDBJ databases">
        <authorList>
            <person name="Monot Marc"/>
        </authorList>
    </citation>
    <scope>NUCLEOTIDE SEQUENCE</scope>
    <source>
        <strain evidence="2">7032989</strain>
    </source>
</reference>
<keyword evidence="1" id="KW-1133">Transmembrane helix</keyword>
<dbReference type="EMBL" id="LK933076">
    <property type="protein sequence ID" value="CDT28952.1"/>
    <property type="molecule type" value="Genomic_DNA"/>
</dbReference>
<keyword evidence="1" id="KW-0812">Transmembrane</keyword>
<keyword evidence="1" id="KW-0472">Membrane</keyword>
<evidence type="ECO:0000313" key="2">
    <source>
        <dbReference type="EMBL" id="CDT28952.1"/>
    </source>
</evidence>
<dbReference type="AlphaFoldDB" id="A0A069APW8"/>
<protein>
    <submittedName>
        <fullName evidence="2">Uncharacterized protein</fullName>
    </submittedName>
</protein>
<proteinExistence type="predicted"/>
<evidence type="ECO:0000256" key="1">
    <source>
        <dbReference type="SAM" id="Phobius"/>
    </source>
</evidence>